<keyword evidence="6 7" id="KW-0067">ATP-binding</keyword>
<evidence type="ECO:0000256" key="2">
    <source>
        <dbReference type="ARBA" id="ARBA00012513"/>
    </source>
</evidence>
<evidence type="ECO:0000259" key="8">
    <source>
        <dbReference type="PROSITE" id="PS50011"/>
    </source>
</evidence>
<keyword evidence="4 7" id="KW-0547">Nucleotide-binding</keyword>
<evidence type="ECO:0000256" key="1">
    <source>
        <dbReference type="ARBA" id="ARBA00010886"/>
    </source>
</evidence>
<reference evidence="9 10" key="1">
    <citation type="submission" date="2011-09" db="EMBL/GenBank/DDBJ databases">
        <title>The draft genome of Fischerella sp. JSC-11.</title>
        <authorList>
            <consortium name="US DOE Joint Genome Institute (JGI-PGF)"/>
            <person name="Lucas S."/>
            <person name="Han J."/>
            <person name="Lapidus A."/>
            <person name="Cheng J.-F."/>
            <person name="Goodwin L."/>
            <person name="Pitluck S."/>
            <person name="Peters L."/>
            <person name="Land M.L."/>
            <person name="Hauser L."/>
            <person name="Sarkisova S."/>
            <person name="Bryant D.A."/>
            <person name="Brown I."/>
            <person name="Woyke T.J."/>
        </authorList>
    </citation>
    <scope>NUCLEOTIDE SEQUENCE [LARGE SCALE GENOMIC DNA]</scope>
    <source>
        <strain evidence="9 10">JSC-11</strain>
    </source>
</reference>
<dbReference type="InterPro" id="IPR008271">
    <property type="entry name" value="Ser/Thr_kinase_AS"/>
</dbReference>
<organism evidence="9 10">
    <name type="scientific">Fischerella thermalis JSC-11</name>
    <dbReference type="NCBI Taxonomy" id="741277"/>
    <lineage>
        <taxon>Bacteria</taxon>
        <taxon>Bacillati</taxon>
        <taxon>Cyanobacteriota</taxon>
        <taxon>Cyanophyceae</taxon>
        <taxon>Nostocales</taxon>
        <taxon>Hapalosiphonaceae</taxon>
        <taxon>Fischerella</taxon>
    </lineage>
</organism>
<dbReference type="EC" id="2.7.11.1" evidence="2"/>
<evidence type="ECO:0000256" key="7">
    <source>
        <dbReference type="PROSITE-ProRule" id="PRU10141"/>
    </source>
</evidence>
<dbReference type="PROSITE" id="PS50011">
    <property type="entry name" value="PROTEIN_KINASE_DOM"/>
    <property type="match status" value="1"/>
</dbReference>
<dbReference type="Gene3D" id="3.30.200.20">
    <property type="entry name" value="Phosphorylase Kinase, domain 1"/>
    <property type="match status" value="1"/>
</dbReference>
<dbReference type="GeneID" id="35798696"/>
<evidence type="ECO:0000256" key="6">
    <source>
        <dbReference type="ARBA" id="ARBA00022840"/>
    </source>
</evidence>
<proteinExistence type="inferred from homology"/>
<dbReference type="AlphaFoldDB" id="G6FVE6"/>
<dbReference type="PANTHER" id="PTHR43671">
    <property type="entry name" value="SERINE/THREONINE-PROTEIN KINASE NEK"/>
    <property type="match status" value="1"/>
</dbReference>
<dbReference type="PROSITE" id="PS00107">
    <property type="entry name" value="PROTEIN_KINASE_ATP"/>
    <property type="match status" value="1"/>
</dbReference>
<dbReference type="PANTHER" id="PTHR43671:SF13">
    <property type="entry name" value="SERINE_THREONINE-PROTEIN KINASE NEK2"/>
    <property type="match status" value="1"/>
</dbReference>
<evidence type="ECO:0000313" key="10">
    <source>
        <dbReference type="Proteomes" id="UP000004344"/>
    </source>
</evidence>
<dbReference type="SUPFAM" id="SSF56112">
    <property type="entry name" value="Protein kinase-like (PK-like)"/>
    <property type="match status" value="1"/>
</dbReference>
<name>G6FVE6_9CYAN</name>
<dbReference type="SMART" id="SM00220">
    <property type="entry name" value="S_TKc"/>
    <property type="match status" value="1"/>
</dbReference>
<protein>
    <recommendedName>
        <fullName evidence="2">non-specific serine/threonine protein kinase</fullName>
        <ecNumber evidence="2">2.7.11.1</ecNumber>
    </recommendedName>
</protein>
<comment type="similarity">
    <text evidence="1">Belongs to the protein kinase superfamily. NEK Ser/Thr protein kinase family. NIMA subfamily.</text>
</comment>
<keyword evidence="3" id="KW-0808">Transferase</keyword>
<comment type="caution">
    <text evidence="9">The sequence shown here is derived from an EMBL/GenBank/DDBJ whole genome shotgun (WGS) entry which is preliminary data.</text>
</comment>
<feature type="domain" description="Protein kinase" evidence="8">
    <location>
        <begin position="28"/>
        <end position="307"/>
    </location>
</feature>
<dbReference type="Pfam" id="PF00069">
    <property type="entry name" value="Pkinase"/>
    <property type="match status" value="1"/>
</dbReference>
<keyword evidence="10" id="KW-1185">Reference proteome</keyword>
<dbReference type="GO" id="GO:0004674">
    <property type="term" value="F:protein serine/threonine kinase activity"/>
    <property type="evidence" value="ECO:0007669"/>
    <property type="project" value="UniProtKB-KW"/>
</dbReference>
<keyword evidence="9" id="KW-0723">Serine/threonine-protein kinase</keyword>
<dbReference type="RefSeq" id="WP_009457612.1">
    <property type="nucleotide sequence ID" value="NZ_AGIZ01000008.1"/>
</dbReference>
<dbReference type="CDD" id="cd14014">
    <property type="entry name" value="STKc_PknB_like"/>
    <property type="match status" value="1"/>
</dbReference>
<evidence type="ECO:0000256" key="5">
    <source>
        <dbReference type="ARBA" id="ARBA00022777"/>
    </source>
</evidence>
<evidence type="ECO:0000256" key="4">
    <source>
        <dbReference type="ARBA" id="ARBA00022741"/>
    </source>
</evidence>
<dbReference type="InterPro" id="IPR050660">
    <property type="entry name" value="NEK_Ser/Thr_kinase"/>
</dbReference>
<gene>
    <name evidence="9" type="ORF">FJSC11DRAFT_2843</name>
</gene>
<accession>G6FVE6</accession>
<dbReference type="InterPro" id="IPR000719">
    <property type="entry name" value="Prot_kinase_dom"/>
</dbReference>
<sequence length="564" mass="65035">MLQNEIHRQVRQKTELDTYIGKFLNNRYLIRDLIGKGGMGRVYLAEDVAKGGMAVAVKILSMNLANQQLSQRFAREIFIGAQLGRKSTHIVRVLSYGVTEDKIPYYVMEYLQGKNLKQILKNETLKIPNILEICHQICLGLQCAHQGVSIKGEIFPVIHRDIKPENIFIIEDDSKDRIVKILDFGIAKFLTEGTGITLAESFIGSLPYCSPEHMEGRKLLDVRSDIYSLGVLMFEMLTGKHPFQIKSNSFSDWYQAHRFEMPPMFENIAPQISIPKELKNLVMACLAKEVSDRPQDISQILVVLEQLQRKYNNLISDKQKNIQNQELLHLVPVTSLSEKICLQKSWPKNQPIAPICFSDLLPTPQGSVPTFWAMLAKKEIAKFIDNNNYTEFIFQKNLYPMILWITVLSDAQFQLTRWLSCFLDLKDIKGQKLVQNLVNTGYYHLLFFALEDPTVCVNVITLTLSAFQRQQLLDWLDYSQKVNTISSLNESKTILKTEYEKIKSDILQKLVNKQKQTRFNIKYWLLNLYGHILSLFPRSSLIEEGRTRKVGKTKRKLVRDSSLH</sequence>
<dbReference type="Gene3D" id="1.10.510.10">
    <property type="entry name" value="Transferase(Phosphotransferase) domain 1"/>
    <property type="match status" value="1"/>
</dbReference>
<evidence type="ECO:0000256" key="3">
    <source>
        <dbReference type="ARBA" id="ARBA00022679"/>
    </source>
</evidence>
<dbReference type="InterPro" id="IPR017441">
    <property type="entry name" value="Protein_kinase_ATP_BS"/>
</dbReference>
<dbReference type="InterPro" id="IPR011009">
    <property type="entry name" value="Kinase-like_dom_sf"/>
</dbReference>
<dbReference type="Proteomes" id="UP000004344">
    <property type="component" value="Unassembled WGS sequence"/>
</dbReference>
<dbReference type="PATRIC" id="fig|741277.3.peg.2433"/>
<dbReference type="EMBL" id="AGIZ01000008">
    <property type="protein sequence ID" value="EHC12201.1"/>
    <property type="molecule type" value="Genomic_DNA"/>
</dbReference>
<evidence type="ECO:0000313" key="9">
    <source>
        <dbReference type="EMBL" id="EHC12201.1"/>
    </source>
</evidence>
<keyword evidence="5 9" id="KW-0418">Kinase</keyword>
<dbReference type="PROSITE" id="PS00108">
    <property type="entry name" value="PROTEIN_KINASE_ST"/>
    <property type="match status" value="1"/>
</dbReference>
<feature type="binding site" evidence="7">
    <location>
        <position position="58"/>
    </location>
    <ligand>
        <name>ATP</name>
        <dbReference type="ChEBI" id="CHEBI:30616"/>
    </ligand>
</feature>
<dbReference type="GO" id="GO:0005524">
    <property type="term" value="F:ATP binding"/>
    <property type="evidence" value="ECO:0007669"/>
    <property type="project" value="UniProtKB-UniRule"/>
</dbReference>